<evidence type="ECO:0000256" key="3">
    <source>
        <dbReference type="ARBA" id="ARBA00022448"/>
    </source>
</evidence>
<evidence type="ECO:0000259" key="11">
    <source>
        <dbReference type="PROSITE" id="PS50893"/>
    </source>
</evidence>
<evidence type="ECO:0000313" key="13">
    <source>
        <dbReference type="Proteomes" id="UP000559256"/>
    </source>
</evidence>
<dbReference type="CDD" id="cd03232">
    <property type="entry name" value="ABCG_PDR_domain2"/>
    <property type="match status" value="1"/>
</dbReference>
<keyword evidence="5" id="KW-0547">Nucleotide-binding</keyword>
<feature type="transmembrane region" description="Helical" evidence="10">
    <location>
        <begin position="609"/>
        <end position="627"/>
    </location>
</feature>
<comment type="caution">
    <text evidence="12">The sequence shown here is derived from an EMBL/GenBank/DDBJ whole genome shotgun (WGS) entry which is preliminary data.</text>
</comment>
<keyword evidence="3" id="KW-0813">Transport</keyword>
<dbReference type="InterPro" id="IPR017871">
    <property type="entry name" value="ABC_transporter-like_CS"/>
</dbReference>
<comment type="subcellular location">
    <subcellularLocation>
        <location evidence="1">Membrane</location>
        <topology evidence="1">Multi-pass membrane protein</topology>
    </subcellularLocation>
</comment>
<feature type="transmembrane region" description="Helical" evidence="10">
    <location>
        <begin position="503"/>
        <end position="524"/>
    </location>
</feature>
<feature type="domain" description="ABC transporter" evidence="11">
    <location>
        <begin position="97"/>
        <end position="347"/>
    </location>
</feature>
<dbReference type="InterPro" id="IPR003593">
    <property type="entry name" value="AAA+_ATPase"/>
</dbReference>
<dbReference type="SMART" id="SM00382">
    <property type="entry name" value="AAA"/>
    <property type="match status" value="2"/>
</dbReference>
<feature type="compositionally biased region" description="Polar residues" evidence="9">
    <location>
        <begin position="17"/>
        <end position="35"/>
    </location>
</feature>
<name>A0A8H5GE68_9AGAR</name>
<keyword evidence="6" id="KW-0067">ATP-binding</keyword>
<accession>A0A8H5GE68</accession>
<dbReference type="InterPro" id="IPR003439">
    <property type="entry name" value="ABC_transporter-like_ATP-bd"/>
</dbReference>
<dbReference type="GO" id="GO:0140359">
    <property type="term" value="F:ABC-type transporter activity"/>
    <property type="evidence" value="ECO:0007669"/>
    <property type="project" value="InterPro"/>
</dbReference>
<comment type="similarity">
    <text evidence="2">Belongs to the ABC transporter superfamily. ABCG family. PDR (TC 3.A.1.205) subfamily.</text>
</comment>
<evidence type="ECO:0000256" key="9">
    <source>
        <dbReference type="SAM" id="MobiDB-lite"/>
    </source>
</evidence>
<dbReference type="PANTHER" id="PTHR19241">
    <property type="entry name" value="ATP-BINDING CASSETTE TRANSPORTER"/>
    <property type="match status" value="1"/>
</dbReference>
<reference evidence="12 13" key="1">
    <citation type="journal article" date="2020" name="ISME J.">
        <title>Uncovering the hidden diversity of litter-decomposition mechanisms in mushroom-forming fungi.</title>
        <authorList>
            <person name="Floudas D."/>
            <person name="Bentzer J."/>
            <person name="Ahren D."/>
            <person name="Johansson T."/>
            <person name="Persson P."/>
            <person name="Tunlid A."/>
        </authorList>
    </citation>
    <scope>NUCLEOTIDE SEQUENCE [LARGE SCALE GENOMIC DNA]</scope>
    <source>
        <strain evidence="12 13">CBS 291.85</strain>
    </source>
</reference>
<dbReference type="Pfam" id="PF14510">
    <property type="entry name" value="ABC_trans_N"/>
    <property type="match status" value="1"/>
</dbReference>
<evidence type="ECO:0000256" key="4">
    <source>
        <dbReference type="ARBA" id="ARBA00022692"/>
    </source>
</evidence>
<dbReference type="PROSITE" id="PS00211">
    <property type="entry name" value="ABC_TRANSPORTER_1"/>
    <property type="match status" value="1"/>
</dbReference>
<feature type="transmembrane region" description="Helical" evidence="10">
    <location>
        <begin position="1262"/>
        <end position="1282"/>
    </location>
</feature>
<keyword evidence="8 10" id="KW-0472">Membrane</keyword>
<feature type="transmembrane region" description="Helical" evidence="10">
    <location>
        <begin position="545"/>
        <end position="567"/>
    </location>
</feature>
<evidence type="ECO:0000256" key="1">
    <source>
        <dbReference type="ARBA" id="ARBA00004141"/>
    </source>
</evidence>
<feature type="transmembrane region" description="Helical" evidence="10">
    <location>
        <begin position="1149"/>
        <end position="1169"/>
    </location>
</feature>
<evidence type="ECO:0000256" key="7">
    <source>
        <dbReference type="ARBA" id="ARBA00022989"/>
    </source>
</evidence>
<feature type="transmembrane region" description="Helical" evidence="10">
    <location>
        <begin position="1224"/>
        <end position="1250"/>
    </location>
</feature>
<dbReference type="Pfam" id="PF19055">
    <property type="entry name" value="ABC2_membrane_7"/>
    <property type="match status" value="1"/>
</dbReference>
<feature type="transmembrane region" description="Helical" evidence="10">
    <location>
        <begin position="466"/>
        <end position="488"/>
    </location>
</feature>
<dbReference type="Pfam" id="PF00005">
    <property type="entry name" value="ABC_tran"/>
    <property type="match status" value="2"/>
</dbReference>
<dbReference type="CDD" id="cd03233">
    <property type="entry name" value="ABCG_PDR_domain1"/>
    <property type="match status" value="1"/>
</dbReference>
<dbReference type="InterPro" id="IPR034003">
    <property type="entry name" value="ABCG_PDR_2"/>
</dbReference>
<evidence type="ECO:0000256" key="6">
    <source>
        <dbReference type="ARBA" id="ARBA00022840"/>
    </source>
</evidence>
<dbReference type="InterPro" id="IPR043926">
    <property type="entry name" value="ABCG_dom"/>
</dbReference>
<dbReference type="Pfam" id="PF01061">
    <property type="entry name" value="ABC2_membrane"/>
    <property type="match status" value="2"/>
</dbReference>
<dbReference type="InterPro" id="IPR027417">
    <property type="entry name" value="P-loop_NTPase"/>
</dbReference>
<organism evidence="12 13">
    <name type="scientific">Tetrapyrgos nigripes</name>
    <dbReference type="NCBI Taxonomy" id="182062"/>
    <lineage>
        <taxon>Eukaryota</taxon>
        <taxon>Fungi</taxon>
        <taxon>Dikarya</taxon>
        <taxon>Basidiomycota</taxon>
        <taxon>Agaricomycotina</taxon>
        <taxon>Agaricomycetes</taxon>
        <taxon>Agaricomycetidae</taxon>
        <taxon>Agaricales</taxon>
        <taxon>Marasmiineae</taxon>
        <taxon>Marasmiaceae</taxon>
        <taxon>Tetrapyrgos</taxon>
    </lineage>
</organism>
<dbReference type="SUPFAM" id="SSF52540">
    <property type="entry name" value="P-loop containing nucleoside triphosphate hydrolases"/>
    <property type="match status" value="2"/>
</dbReference>
<dbReference type="OrthoDB" id="245989at2759"/>
<proteinExistence type="inferred from homology"/>
<dbReference type="InterPro" id="IPR029481">
    <property type="entry name" value="ABC_trans_N"/>
</dbReference>
<dbReference type="Gene3D" id="3.40.50.300">
    <property type="entry name" value="P-loop containing nucleotide triphosphate hydrolases"/>
    <property type="match status" value="2"/>
</dbReference>
<dbReference type="GO" id="GO:0016887">
    <property type="term" value="F:ATP hydrolysis activity"/>
    <property type="evidence" value="ECO:0007669"/>
    <property type="project" value="InterPro"/>
</dbReference>
<evidence type="ECO:0000313" key="12">
    <source>
        <dbReference type="EMBL" id="KAF5363146.1"/>
    </source>
</evidence>
<feature type="transmembrane region" description="Helical" evidence="10">
    <location>
        <begin position="717"/>
        <end position="738"/>
    </location>
</feature>
<dbReference type="InterPro" id="IPR013525">
    <property type="entry name" value="ABC2_TM"/>
</dbReference>
<keyword evidence="7 10" id="KW-1133">Transmembrane helix</keyword>
<dbReference type="Proteomes" id="UP000559256">
    <property type="component" value="Unassembled WGS sequence"/>
</dbReference>
<gene>
    <name evidence="12" type="ORF">D9758_008368</name>
</gene>
<dbReference type="InterPro" id="IPR010929">
    <property type="entry name" value="PDR_CDR_ABC"/>
</dbReference>
<evidence type="ECO:0000256" key="2">
    <source>
        <dbReference type="ARBA" id="ARBA00006012"/>
    </source>
</evidence>
<protein>
    <recommendedName>
        <fullName evidence="11">ABC transporter domain-containing protein</fullName>
    </recommendedName>
</protein>
<dbReference type="PROSITE" id="PS50893">
    <property type="entry name" value="ABC_TRANSPORTER_2"/>
    <property type="match status" value="2"/>
</dbReference>
<feature type="transmembrane region" description="Helical" evidence="10">
    <location>
        <begin position="579"/>
        <end position="597"/>
    </location>
</feature>
<feature type="transmembrane region" description="Helical" evidence="10">
    <location>
        <begin position="1181"/>
        <end position="1203"/>
    </location>
</feature>
<dbReference type="GO" id="GO:0005524">
    <property type="term" value="F:ATP binding"/>
    <property type="evidence" value="ECO:0007669"/>
    <property type="project" value="UniProtKB-KW"/>
</dbReference>
<feature type="transmembrane region" description="Helical" evidence="10">
    <location>
        <begin position="1289"/>
        <end position="1308"/>
    </location>
</feature>
<dbReference type="FunFam" id="3.40.50.300:FF:000054">
    <property type="entry name" value="ABC multidrug transporter atrF"/>
    <property type="match status" value="1"/>
</dbReference>
<evidence type="ECO:0000256" key="5">
    <source>
        <dbReference type="ARBA" id="ARBA00022741"/>
    </source>
</evidence>
<dbReference type="Pfam" id="PF06422">
    <property type="entry name" value="PDR_CDR"/>
    <property type="match status" value="2"/>
</dbReference>
<evidence type="ECO:0000256" key="8">
    <source>
        <dbReference type="ARBA" id="ARBA00023136"/>
    </source>
</evidence>
<feature type="domain" description="ABC transporter" evidence="11">
    <location>
        <begin position="812"/>
        <end position="1055"/>
    </location>
</feature>
<evidence type="ECO:0000256" key="10">
    <source>
        <dbReference type="SAM" id="Phobius"/>
    </source>
</evidence>
<feature type="transmembrane region" description="Helical" evidence="10">
    <location>
        <begin position="1414"/>
        <end position="1435"/>
    </location>
</feature>
<dbReference type="EMBL" id="JAACJM010000034">
    <property type="protein sequence ID" value="KAF5363146.1"/>
    <property type="molecule type" value="Genomic_DNA"/>
</dbReference>
<keyword evidence="4 10" id="KW-0812">Transmembrane</keyword>
<keyword evidence="13" id="KW-1185">Reference proteome</keyword>
<sequence length="1448" mass="161339">MAAKVGGVPEELELSRPGSSGNTTLGNDGSSQNETKAQDDAFDLERLLGLAVEKLDQSNLPLRSLGVSFENLRVQGIGSEASYQSTFGDILNPLRIVEGINNARHPVKRDILTGFEGVIKPGEMLLVLGRPGSGCSTFLKTLANQRAEYHSVEGEVHYDAFTPEEIRRQYRGDVIYSPEDDIHFPTLTVNQTISFAARLRAPASNGGRLGLSRNAYADLLTTHLLSVFGLTHTKNTLVGDAAIRGVSGGEKKRVSICEALAARARIVSWDNSTRGLDASTALEYVRALRTATDLGKMTTIVSLYQAGENLYKYFDKVCLIYEGKLAYFGAASSARQYFIDMGYEPANRQTTADFLVAVTDPNGRIPRSPSSTIPIEALMAPAPKTSAEFASYFQTSHLAELNRNEIQAYKQEFVTSDPARIREAYQRSVKSEHVRMSRKRSVYLVSLGLQAREVMRRRLQMLKGNWVATFLNAFSYVFQAIITGTVYLKTEQTTAAYFSRGGVLFFALLFAALTSMAEIPSLFGQRPIVLRQSQWGFYHPFIDQLALFLVDLPISAVTITVFGVIIYELVQLQQSAGQVFIFLLFIFTVGLAMKGFFRALAAACRAEPVAQTLAGIVILASVLYAGYQIPYPSMVGGLRWISYLNPFRYAFESLMINEFRTLNGTCASLIPQGPGYENISLANQVCITVGSIPGQPTVDGNRFIEMSFEFVSSTGRIWRNFGIICTFTVGFVGACLIFTEVNTNLSTNAADSVVLYRRESLFGRKRQRPSARQSDEEIGSNKDATIETVPVDNEKHAKASLQELDLSMTEVFSWQNVNYTVPVSGNKDGETQRRLLNSISGYVKPGKLTALMGESGAGKTTLLNVLAQRVSVGVVTGDRFVNGHDLPKDFQAQTGYCQQTDTHLPDQTVREALLFSAQLRQPVSVPMEEKEAYVDKCLEMCGLQKYRNATVGSLNVENRKRTTIAVELAAKPKLLLFLDEPTSGLDSQSAWAIMRFLRELANNGQAILCTIHQPSGELFQVFDRLLLLRKGGETVYFGDLGHNSTTLINYFERNGSRRCGEDENPAEFMLDVIGAGATAKSVIDWYSVWTSAPESATLQTEIERIHTEGREKPAVQTALHTEFATPWLYQVSQLLKRDMLSHWRNPTYIMAKFVLSIFSGIFVGFSFYNSPFTQQGTQNKLFSIFIATIISVPLANQLQVIFIKMRNIYEIRERPSRMYSWTALVTSQFLVELPWNIFGTSLFFLCWYWTVGYSSSRAGYSYLMLCLLFPIYYTSIGQAVAAMSPNAEIAAVLFSLIFSFVITFNGVVQPFSQLGWWQWMYRLSPYTYLIEGLLGQALGHEDIRCSDVELVRLDPPSGQTCSSYLNTFIETKGGYITNPDATSSCIVCPVSTTDQYLASSFNIFYSHHWRNVGILAAFIIFNVAAIFAFTFWFRIRTKSIAELLRRRK</sequence>
<dbReference type="InterPro" id="IPR034001">
    <property type="entry name" value="ABCG_PDR_1"/>
</dbReference>
<dbReference type="GO" id="GO:0016020">
    <property type="term" value="C:membrane"/>
    <property type="evidence" value="ECO:0007669"/>
    <property type="project" value="UniProtKB-SubCell"/>
</dbReference>
<feature type="region of interest" description="Disordered" evidence="9">
    <location>
        <begin position="1"/>
        <end position="35"/>
    </location>
</feature>